<evidence type="ECO:0008006" key="3">
    <source>
        <dbReference type="Google" id="ProtNLM"/>
    </source>
</evidence>
<name>F3L3N4_9GAMM</name>
<dbReference type="InterPro" id="IPR022028">
    <property type="entry name" value="DUF3604"/>
</dbReference>
<dbReference type="STRING" id="2518989.IMCC3088_2226"/>
<dbReference type="Proteomes" id="UP000005615">
    <property type="component" value="Unassembled WGS sequence"/>
</dbReference>
<protein>
    <recommendedName>
        <fullName evidence="3">DUF3604 domain-containing protein</fullName>
    </recommendedName>
</protein>
<dbReference type="Pfam" id="PF12228">
    <property type="entry name" value="DUF3604"/>
    <property type="match status" value="1"/>
</dbReference>
<dbReference type="Gene3D" id="3.20.20.140">
    <property type="entry name" value="Metal-dependent hydrolases"/>
    <property type="match status" value="1"/>
</dbReference>
<reference evidence="1 2" key="1">
    <citation type="journal article" date="2011" name="J. Bacteriol.">
        <title>Genome sequence of strain IMCC3088, a proteorhodopsin-containing marine bacterium belonging to the OM60/NOR5 clade.</title>
        <authorList>
            <person name="Jang Y."/>
            <person name="Oh H.M."/>
            <person name="Kang I."/>
            <person name="Lee K."/>
            <person name="Yang S.J."/>
            <person name="Cho J.C."/>
        </authorList>
    </citation>
    <scope>NUCLEOTIDE SEQUENCE [LARGE SCALE GENOMIC DNA]</scope>
    <source>
        <strain evidence="1 2">IMCC3088</strain>
    </source>
</reference>
<comment type="caution">
    <text evidence="1">The sequence shown here is derived from an EMBL/GenBank/DDBJ whole genome shotgun (WGS) entry which is preliminary data.</text>
</comment>
<dbReference type="AlphaFoldDB" id="F3L3N4"/>
<accession>F3L3N4</accession>
<evidence type="ECO:0000313" key="1">
    <source>
        <dbReference type="EMBL" id="EGG29064.1"/>
    </source>
</evidence>
<proteinExistence type="predicted"/>
<evidence type="ECO:0000313" key="2">
    <source>
        <dbReference type="Proteomes" id="UP000005615"/>
    </source>
</evidence>
<dbReference type="RefSeq" id="WP_009576405.1">
    <property type="nucleotide sequence ID" value="NZ_AEIG01000065.1"/>
</dbReference>
<sequence>MFGTRKPLIQNAIWGMGLVLAQAVGASNDYPSQVYWGDTHLHSSFSADANIIGNTDLPPSKAYAFAKGQVVEVSPGVSAQLDRPLDFLVVSDHSAYLGALKVNRERDMMKVVGQLAQDFFTAIMNMANLTEDAKDDTALIREDTWQQSIQMAEQANAPGTFSAIAGFEWTSMPGGDNLHRVVMFRDGKARTSQVKPYSILESHDPRDLWQYMDSYEQTTGGKALAIPHNGNVSNGRMFALTQYDGSAMTKDYANARARWEPVVEVTQIKGDSETHPWLSPDDEFADYGTWDKGNLGGNKQKSNNMLQYEYARSALKLGLQIDEQVGANPYQFGMIGSTDAHTSLATADDNNFWGKAANYHPGSPKRNAGPFMIIRAQGSIADHQDWNDQTVGPNDLVIQAWEQVASGYAAVWATENTREAIFDAMQRKEVYATTGPRISVRFFGGWDLDSDTVAQANGIAYLYEQGVPMGGELQAKGDQRPMFYVAVQKDPAGANLDRVQIVKGWLDANGQLHEKVFDVVWGGDRQIVNGRLEPVQSTVNLQSGSYANTVGAEYLSTLWSDPEYQASERAFYYVRVLEIPTPRWTAYDEATLGVDHPVEAQRVHQERAYTSPIWVNP</sequence>
<dbReference type="EMBL" id="AEIG01000065">
    <property type="protein sequence ID" value="EGG29064.1"/>
    <property type="molecule type" value="Genomic_DNA"/>
</dbReference>
<dbReference type="eggNOG" id="ENOG502Z7WD">
    <property type="taxonomic scope" value="Bacteria"/>
</dbReference>
<keyword evidence="2" id="KW-1185">Reference proteome</keyword>
<organism evidence="1 2">
    <name type="scientific">Aequoribacter fuscus</name>
    <dbReference type="NCBI Taxonomy" id="2518989"/>
    <lineage>
        <taxon>Bacteria</taxon>
        <taxon>Pseudomonadati</taxon>
        <taxon>Pseudomonadota</taxon>
        <taxon>Gammaproteobacteria</taxon>
        <taxon>Cellvibrionales</taxon>
        <taxon>Halieaceae</taxon>
        <taxon>Aequoribacter</taxon>
    </lineage>
</organism>
<gene>
    <name evidence="1" type="ORF">IMCC3088_2226</name>
</gene>